<name>A0A2J7QBP9_9NEOP</name>
<dbReference type="Proteomes" id="UP000235965">
    <property type="component" value="Unassembled WGS sequence"/>
</dbReference>
<dbReference type="SUPFAM" id="SSF48371">
    <property type="entry name" value="ARM repeat"/>
    <property type="match status" value="3"/>
</dbReference>
<dbReference type="STRING" id="105785.A0A2J7QBP9"/>
<feature type="domain" description="Maestro/Maestro-like HEAT-repeats" evidence="5">
    <location>
        <begin position="1377"/>
        <end position="1612"/>
    </location>
</feature>
<proteinExistence type="predicted"/>
<sequence length="1681" mass="187659">MTDSRAKDFHIQVIVGTLIEAAADRDHAVREVVITSLRRIAQKHASVVLKDMVAYRMRNPKLTASHLIALLQAMEQICKERFQDIDDDVVHQLIEFSVEEMTQTADYLPDQQLPTSGILVALGQAHCIEVMEGLLRQFQPGVYPHYTILHTMGALASANVFGIVPFVKATLGTMLPMVGLLRNDAMKQVFSYTLGRFCDAVSEYLANIDHAPDPTVKKEAFSSEINIAYDVLANTWIHIREPKVCETVLQAIGLMFPLLPSEKVTEQVPRLVPVLLGLYRRSVDPYPITQCLSAVLDVALSLNKSTVEPLLDNLQNIMFDLVCTSPDYAQPETAKNHYEVLRCFNCIAGHFLDRVIELLIQQLKNNNDRERIKALFVVTHLVNSSENLIHPRIANLLTALRNMLGEHNVKVKKVLLKAIVAFASHGYLDGTEGKECVEFIVKHCCPHPASVVGKDLNNSSLLEELQGTCANTLYLLATTVPHIENTLWPVLLHCLLASQYTPACSHIARCLVYLATKRKDQLNFTESSAKLIQEVIGPHVILGRCLALLGCPLKSGRGIYILQFLRNYVLNVSRHLKPLWEKKIPELVCHIDRCKDNWDERVWEDHLLQFLSETLTEVDEEKWSVGLGVKLMEQSSLYQSYPEERGMLFKCLAVIVCHTTDTQFISQQLDVILSSMRQNSTNESKACARAVGICARSHLELVLLKLEKMRKEELIRKSSRLLNFMKDVKHEVEVERVRLTLLLCYGEVALQASDTQLLPQLEQGVAQWVLQQMQTAKDASVREASLRTLGNIAEALHPNRNTLHVILQSRNEMLSQTLSQLHPQYSNTGPINRRLELYPIVLHVATALIKLPPSLTAAERVSVLKTCFDRVYTAVALMEEDINPNESPGDINNSVDVGWADHMNLILDCLGSLVQELLLDSVSPATLDDIFTLLEPWLIKKSSQQRAASINTLHSVLQCYLDNVNFSYEAPSKFSQSGLILGRVVPRCTDPGMAVRQEAVICVQLVLCLAALYEGCVADHDNDCANDLSQIRDKFLTEDPNELFRVTNELAKIICARLPHIQLIHFLDSLLDGLLDVEPCSSSGASVVLNILIKSKGGELYHQVNDILCNILERLVNIQCVQTRMGSVRAIHALANHHPKAVVTGLLKQPLPYDVSVVECWTVLAQDPVLSADIIEQFLQLVNNTAPYSEQTDENKLRIAALQPLAAISEMHEMFQLATMHDIAVKKFPELFSVLLIALGCYVGTSPPIYTPQNTKSKKDKSIFVPNRNAYRLIPARVAVEAFKSFLLCSKCENVAEALLQCTRMDAGNSLSSFIHMVPALTRALCSRMPQSMLRLVTCLNQYGASTFESQRIVVAAFYAELVPLNAGGQAVLLGSIVSNLLSFLNDPSPIVRRLCLKGLSSVSHLAQEQKNQHCQPVLSALIQGLDDHDNSNNIPLEAMKGFSQMLQVVDVEHVQGVQVSVALRIKPFFENENPDVREAAFQMFGDLAKYGGMNSKTAFQEQVTGNLVCLLLHLDDSSKTVVKACKYALRQSSPLLGAERINKMMQDHLKDAGSLHYPDFMADLVKIIVEELAEITPTLVMNALVYIKSSWPVIRGNAAMFIGKVLKPSTNLVTGKKKNQKCLSGLNVVQSIENVWQCRKPLDCPRTTTCYSFLTINFLYHDMFLYQITPSVEVKQGEGR</sequence>
<dbReference type="Gene3D" id="1.25.10.10">
    <property type="entry name" value="Leucine-rich Repeat Variant"/>
    <property type="match status" value="3"/>
</dbReference>
<dbReference type="InterPro" id="IPR055408">
    <property type="entry name" value="HEAT_MROH2B-like"/>
</dbReference>
<feature type="domain" description="MROH2B-like N-terminal HEAT-repeats" evidence="4">
    <location>
        <begin position="37"/>
        <end position="256"/>
    </location>
</feature>
<dbReference type="Pfam" id="PF21047">
    <property type="entry name" value="HEAT_Maestro"/>
    <property type="match status" value="1"/>
</dbReference>
<dbReference type="InterPro" id="IPR045206">
    <property type="entry name" value="Maestro_heat-like_prot"/>
</dbReference>
<evidence type="ECO:0000259" key="5">
    <source>
        <dbReference type="Pfam" id="PF23227"/>
    </source>
</evidence>
<evidence type="ECO:0000313" key="6">
    <source>
        <dbReference type="EMBL" id="PNF26006.1"/>
    </source>
</evidence>
<dbReference type="InterPro" id="IPR011989">
    <property type="entry name" value="ARM-like"/>
</dbReference>
<dbReference type="PANTHER" id="PTHR23120:SF0">
    <property type="entry name" value="MAESTRO HEAT-LIKE REPEAT FAMILY MEMBER 1"/>
    <property type="match status" value="1"/>
</dbReference>
<dbReference type="InterPro" id="IPR055406">
    <property type="entry name" value="HEAT_Maestro"/>
</dbReference>
<dbReference type="Pfam" id="PF23227">
    <property type="entry name" value="HEAT_MROH2B_C"/>
    <property type="match status" value="1"/>
</dbReference>
<evidence type="ECO:0000256" key="1">
    <source>
        <dbReference type="ARBA" id="ARBA00022737"/>
    </source>
</evidence>
<dbReference type="EMBL" id="NEVH01016296">
    <property type="protein sequence ID" value="PNF26006.1"/>
    <property type="molecule type" value="Genomic_DNA"/>
</dbReference>
<comment type="caution">
    <text evidence="6">The sequence shown here is derived from an EMBL/GenBank/DDBJ whole genome shotgun (WGS) entry which is preliminary data.</text>
</comment>
<dbReference type="OrthoDB" id="1884734at2759"/>
<organism evidence="6 7">
    <name type="scientific">Cryptotermes secundus</name>
    <dbReference type="NCBI Taxonomy" id="105785"/>
    <lineage>
        <taxon>Eukaryota</taxon>
        <taxon>Metazoa</taxon>
        <taxon>Ecdysozoa</taxon>
        <taxon>Arthropoda</taxon>
        <taxon>Hexapoda</taxon>
        <taxon>Insecta</taxon>
        <taxon>Pterygota</taxon>
        <taxon>Neoptera</taxon>
        <taxon>Polyneoptera</taxon>
        <taxon>Dictyoptera</taxon>
        <taxon>Blattodea</taxon>
        <taxon>Blattoidea</taxon>
        <taxon>Termitoidae</taxon>
        <taxon>Kalotermitidae</taxon>
        <taxon>Cryptotermitinae</taxon>
        <taxon>Cryptotermes</taxon>
    </lineage>
</organism>
<dbReference type="InterPro" id="IPR056282">
    <property type="entry name" value="MROH2B-like_N_HEAT"/>
</dbReference>
<keyword evidence="1" id="KW-0677">Repeat</keyword>
<keyword evidence="7" id="KW-1185">Reference proteome</keyword>
<accession>A0A2J7QBP9</accession>
<dbReference type="InterPro" id="IPR048465">
    <property type="entry name" value="Maestro-like_HEAT"/>
</dbReference>
<dbReference type="Pfam" id="PF23221">
    <property type="entry name" value="HEAT_MROH2B_1st"/>
    <property type="match status" value="1"/>
</dbReference>
<dbReference type="Pfam" id="PF23210">
    <property type="entry name" value="HEAT_Maestro_2"/>
    <property type="match status" value="1"/>
</dbReference>
<reference evidence="6 7" key="1">
    <citation type="submission" date="2017-12" db="EMBL/GenBank/DDBJ databases">
        <title>Hemimetabolous genomes reveal molecular basis of termite eusociality.</title>
        <authorList>
            <person name="Harrison M.C."/>
            <person name="Jongepier E."/>
            <person name="Robertson H.M."/>
            <person name="Arning N."/>
            <person name="Bitard-Feildel T."/>
            <person name="Chao H."/>
            <person name="Childers C.P."/>
            <person name="Dinh H."/>
            <person name="Doddapaneni H."/>
            <person name="Dugan S."/>
            <person name="Gowin J."/>
            <person name="Greiner C."/>
            <person name="Han Y."/>
            <person name="Hu H."/>
            <person name="Hughes D.S.T."/>
            <person name="Huylmans A.-K."/>
            <person name="Kemena C."/>
            <person name="Kremer L.P.M."/>
            <person name="Lee S.L."/>
            <person name="Lopez-Ezquerra A."/>
            <person name="Mallet L."/>
            <person name="Monroy-Kuhn J.M."/>
            <person name="Moser A."/>
            <person name="Murali S.C."/>
            <person name="Muzny D.M."/>
            <person name="Otani S."/>
            <person name="Piulachs M.-D."/>
            <person name="Poelchau M."/>
            <person name="Qu J."/>
            <person name="Schaub F."/>
            <person name="Wada-Katsumata A."/>
            <person name="Worley K.C."/>
            <person name="Xie Q."/>
            <person name="Ylla G."/>
            <person name="Poulsen M."/>
            <person name="Gibbs R.A."/>
            <person name="Schal C."/>
            <person name="Richards S."/>
            <person name="Belles X."/>
            <person name="Korb J."/>
            <person name="Bornberg-Bauer E."/>
        </authorList>
    </citation>
    <scope>NUCLEOTIDE SEQUENCE [LARGE SCALE GENOMIC DNA]</scope>
    <source>
        <tissue evidence="6">Whole body</tissue>
    </source>
</reference>
<evidence type="ECO:0000259" key="3">
    <source>
        <dbReference type="Pfam" id="PF23210"/>
    </source>
</evidence>
<dbReference type="GO" id="GO:0005737">
    <property type="term" value="C:cytoplasm"/>
    <property type="evidence" value="ECO:0007669"/>
    <property type="project" value="TreeGrafter"/>
</dbReference>
<dbReference type="FunCoup" id="A0A2J7QBP9">
    <property type="interactions" value="1034"/>
</dbReference>
<feature type="domain" description="Maestro-like HEAT-repeats" evidence="2">
    <location>
        <begin position="945"/>
        <end position="1174"/>
    </location>
</feature>
<evidence type="ECO:0000259" key="2">
    <source>
        <dbReference type="Pfam" id="PF21047"/>
    </source>
</evidence>
<evidence type="ECO:0000259" key="4">
    <source>
        <dbReference type="Pfam" id="PF23221"/>
    </source>
</evidence>
<evidence type="ECO:0000313" key="7">
    <source>
        <dbReference type="Proteomes" id="UP000235965"/>
    </source>
</evidence>
<dbReference type="InParanoid" id="A0A2J7QBP9"/>
<gene>
    <name evidence="6" type="ORF">B7P43_G06388</name>
</gene>
<dbReference type="PANTHER" id="PTHR23120">
    <property type="entry name" value="MAESTRO-RELATED HEAT DOMAIN-CONTAINING"/>
    <property type="match status" value="1"/>
</dbReference>
<dbReference type="InterPro" id="IPR016024">
    <property type="entry name" value="ARM-type_fold"/>
</dbReference>
<protein>
    <submittedName>
        <fullName evidence="6">Maestro heat-like repeat-containing protein family member 1</fullName>
    </submittedName>
</protein>
<feature type="domain" description="MROH2B-like HEAT-repeats" evidence="3">
    <location>
        <begin position="259"/>
        <end position="876"/>
    </location>
</feature>